<keyword evidence="2" id="KW-0812">Transmembrane</keyword>
<feature type="compositionally biased region" description="Basic and acidic residues" evidence="1">
    <location>
        <begin position="346"/>
        <end position="356"/>
    </location>
</feature>
<name>W7I1S6_9PEZI</name>
<proteinExistence type="predicted"/>
<dbReference type="AlphaFoldDB" id="W7I1S6"/>
<keyword evidence="3" id="KW-0732">Signal</keyword>
<evidence type="ECO:0000313" key="5">
    <source>
        <dbReference type="Proteomes" id="UP000024837"/>
    </source>
</evidence>
<accession>W7I1S6</accession>
<protein>
    <submittedName>
        <fullName evidence="4">Uncharacterized protein</fullName>
    </submittedName>
</protein>
<evidence type="ECO:0000256" key="1">
    <source>
        <dbReference type="SAM" id="MobiDB-lite"/>
    </source>
</evidence>
<feature type="transmembrane region" description="Helical" evidence="2">
    <location>
        <begin position="70"/>
        <end position="90"/>
    </location>
</feature>
<dbReference type="Proteomes" id="UP000024837">
    <property type="component" value="Unassembled WGS sequence"/>
</dbReference>
<dbReference type="EMBL" id="KI966420">
    <property type="protein sequence ID" value="EWC46193.1"/>
    <property type="molecule type" value="Genomic_DNA"/>
</dbReference>
<evidence type="ECO:0000256" key="2">
    <source>
        <dbReference type="SAM" id="Phobius"/>
    </source>
</evidence>
<gene>
    <name evidence="4" type="ORF">DRE_04571</name>
</gene>
<feature type="transmembrane region" description="Helical" evidence="2">
    <location>
        <begin position="157"/>
        <end position="175"/>
    </location>
</feature>
<keyword evidence="5" id="KW-1185">Reference proteome</keyword>
<feature type="transmembrane region" description="Helical" evidence="2">
    <location>
        <begin position="309"/>
        <end position="331"/>
    </location>
</feature>
<sequence length="356" mass="39263">MSTYRNLLLLAVVGLVAATPVPIPQYDSAPKQAFNETAGGPSLAEMGTMRIMTPTGAECFLMGNPSLYPMGLRVGVYFQWIATIFANFFVPSMAPSMRIMNTLFQLAIFSGLSYEITNMQALDGIEAFILLTLCVGSITSLITSPNMDVRVTRVGSIGRLLIFLAVFMFGAWYWFTGYKFVAITKCTQEIQFLFFWRVHLYHWFMQFSQAVMIIGCLSIAGALGYELFFLIAIFRMQGPKPTINKILQGNLYKDSLLGDVLQQEKYAWVSGALLVVVIVVAAAFIVTVESALKYSNAYLTFDLGSPVELIPFIIGLFSVLKVLIGMGSGTMKVINEGRSRSGSPDFGKEMDSRPSS</sequence>
<keyword evidence="2" id="KW-0472">Membrane</keyword>
<dbReference type="OrthoDB" id="3945378at2759"/>
<feature type="region of interest" description="Disordered" evidence="1">
    <location>
        <begin position="335"/>
        <end position="356"/>
    </location>
</feature>
<feature type="chain" id="PRO_5004893280" evidence="3">
    <location>
        <begin position="19"/>
        <end position="356"/>
    </location>
</feature>
<feature type="signal peptide" evidence="3">
    <location>
        <begin position="1"/>
        <end position="18"/>
    </location>
</feature>
<keyword evidence="2" id="KW-1133">Transmembrane helix</keyword>
<feature type="transmembrane region" description="Helical" evidence="2">
    <location>
        <begin position="210"/>
        <end position="234"/>
    </location>
</feature>
<feature type="transmembrane region" description="Helical" evidence="2">
    <location>
        <begin position="266"/>
        <end position="289"/>
    </location>
</feature>
<evidence type="ECO:0000313" key="4">
    <source>
        <dbReference type="EMBL" id="EWC46193.1"/>
    </source>
</evidence>
<organism evidence="4 5">
    <name type="scientific">Drechslerella stenobrocha 248</name>
    <dbReference type="NCBI Taxonomy" id="1043628"/>
    <lineage>
        <taxon>Eukaryota</taxon>
        <taxon>Fungi</taxon>
        <taxon>Dikarya</taxon>
        <taxon>Ascomycota</taxon>
        <taxon>Pezizomycotina</taxon>
        <taxon>Orbiliomycetes</taxon>
        <taxon>Orbiliales</taxon>
        <taxon>Orbiliaceae</taxon>
        <taxon>Drechslerella</taxon>
    </lineage>
</organism>
<dbReference type="HOGENOM" id="CLU_059578_0_0_1"/>
<reference evidence="4 5" key="1">
    <citation type="submission" date="2013-05" db="EMBL/GenBank/DDBJ databases">
        <title>Drechslerella stenobrocha genome reveals carnivorous origination and mechanical trapping mechanism of predatory fungi.</title>
        <authorList>
            <person name="Liu X."/>
            <person name="Zhang W."/>
            <person name="Liu K."/>
        </authorList>
    </citation>
    <scope>NUCLEOTIDE SEQUENCE [LARGE SCALE GENOMIC DNA]</scope>
    <source>
        <strain evidence="4 5">248</strain>
    </source>
</reference>
<evidence type="ECO:0000256" key="3">
    <source>
        <dbReference type="SAM" id="SignalP"/>
    </source>
</evidence>